<dbReference type="Gene3D" id="3.40.50.1000">
    <property type="entry name" value="HAD superfamily/HAD-like"/>
    <property type="match status" value="1"/>
</dbReference>
<dbReference type="EnsemblProtists" id="EKX46016">
    <property type="protein sequence ID" value="EKX46016"/>
    <property type="gene ID" value="GUITHDRAFT_138503"/>
</dbReference>
<comment type="subcellular location">
    <subcellularLocation>
        <location evidence="1">Membrane</location>
        <topology evidence="1">Multi-pass membrane protein</topology>
    </subcellularLocation>
</comment>
<evidence type="ECO:0008006" key="10">
    <source>
        <dbReference type="Google" id="ProtNLM"/>
    </source>
</evidence>
<dbReference type="OrthoDB" id="448280at2759"/>
<dbReference type="Pfam" id="PF13242">
    <property type="entry name" value="Hydrolase_like"/>
    <property type="match status" value="1"/>
</dbReference>
<dbReference type="PANTHER" id="PTHR11040:SF44">
    <property type="entry name" value="PROTEIN ZNTC-RELATED"/>
    <property type="match status" value="1"/>
</dbReference>
<feature type="transmembrane region" description="Helical" evidence="6">
    <location>
        <begin position="249"/>
        <end position="275"/>
    </location>
</feature>
<dbReference type="SUPFAM" id="SSF56784">
    <property type="entry name" value="HAD-like"/>
    <property type="match status" value="1"/>
</dbReference>
<evidence type="ECO:0000256" key="6">
    <source>
        <dbReference type="SAM" id="Phobius"/>
    </source>
</evidence>
<reference evidence="9" key="2">
    <citation type="submission" date="2012-11" db="EMBL/GenBank/DDBJ databases">
        <authorList>
            <person name="Kuo A."/>
            <person name="Curtis B.A."/>
            <person name="Tanifuji G."/>
            <person name="Burki F."/>
            <person name="Gruber A."/>
            <person name="Irimia M."/>
            <person name="Maruyama S."/>
            <person name="Arias M.C."/>
            <person name="Ball S.G."/>
            <person name="Gile G.H."/>
            <person name="Hirakawa Y."/>
            <person name="Hopkins J.F."/>
            <person name="Rensing S.A."/>
            <person name="Schmutz J."/>
            <person name="Symeonidi A."/>
            <person name="Elias M."/>
            <person name="Eveleigh R.J."/>
            <person name="Herman E.K."/>
            <person name="Klute M.J."/>
            <person name="Nakayama T."/>
            <person name="Obornik M."/>
            <person name="Reyes-Prieto A."/>
            <person name="Armbrust E.V."/>
            <person name="Aves S.J."/>
            <person name="Beiko R.G."/>
            <person name="Coutinho P."/>
            <person name="Dacks J.B."/>
            <person name="Durnford D.G."/>
            <person name="Fast N.M."/>
            <person name="Green B.R."/>
            <person name="Grisdale C."/>
            <person name="Hempe F."/>
            <person name="Henrissat B."/>
            <person name="Hoppner M.P."/>
            <person name="Ishida K.-I."/>
            <person name="Kim E."/>
            <person name="Koreny L."/>
            <person name="Kroth P.G."/>
            <person name="Liu Y."/>
            <person name="Malik S.-B."/>
            <person name="Maier U.G."/>
            <person name="McRose D."/>
            <person name="Mock T."/>
            <person name="Neilson J.A."/>
            <person name="Onodera N.T."/>
            <person name="Poole A.M."/>
            <person name="Pritham E.J."/>
            <person name="Richards T.A."/>
            <person name="Rocap G."/>
            <person name="Roy S.W."/>
            <person name="Sarai C."/>
            <person name="Schaack S."/>
            <person name="Shirato S."/>
            <person name="Slamovits C.H."/>
            <person name="Spencer D.F."/>
            <person name="Suzuki S."/>
            <person name="Worden A.Z."/>
            <person name="Zauner S."/>
            <person name="Barry K."/>
            <person name="Bell C."/>
            <person name="Bharti A.K."/>
            <person name="Crow J.A."/>
            <person name="Grimwood J."/>
            <person name="Kramer R."/>
            <person name="Lindquist E."/>
            <person name="Lucas S."/>
            <person name="Salamov A."/>
            <person name="McFadden G.I."/>
            <person name="Lane C.E."/>
            <person name="Keeling P.J."/>
            <person name="Gray M.W."/>
            <person name="Grigoriev I.V."/>
            <person name="Archibald J.M."/>
        </authorList>
    </citation>
    <scope>NUCLEOTIDE SEQUENCE</scope>
    <source>
        <strain evidence="9">CCMP2712</strain>
    </source>
</reference>
<feature type="transmembrane region" description="Helical" evidence="6">
    <location>
        <begin position="41"/>
        <end position="64"/>
    </location>
</feature>
<feature type="region of interest" description="Disordered" evidence="5">
    <location>
        <begin position="172"/>
        <end position="216"/>
    </location>
</feature>
<organism evidence="7">
    <name type="scientific">Guillardia theta (strain CCMP2712)</name>
    <name type="common">Cryptophyte</name>
    <dbReference type="NCBI Taxonomy" id="905079"/>
    <lineage>
        <taxon>Eukaryota</taxon>
        <taxon>Cryptophyceae</taxon>
        <taxon>Pyrenomonadales</taxon>
        <taxon>Geminigeraceae</taxon>
        <taxon>Guillardia</taxon>
    </lineage>
</organism>
<evidence type="ECO:0000256" key="4">
    <source>
        <dbReference type="ARBA" id="ARBA00023136"/>
    </source>
</evidence>
<dbReference type="RefSeq" id="XP_005832996.1">
    <property type="nucleotide sequence ID" value="XM_005832939.1"/>
</dbReference>
<evidence type="ECO:0000256" key="2">
    <source>
        <dbReference type="ARBA" id="ARBA00022692"/>
    </source>
</evidence>
<dbReference type="Proteomes" id="UP000011087">
    <property type="component" value="Unassembled WGS sequence"/>
</dbReference>
<feature type="transmembrane region" description="Helical" evidence="6">
    <location>
        <begin position="76"/>
        <end position="95"/>
    </location>
</feature>
<dbReference type="HOGENOM" id="CLU_460395_0_0_1"/>
<dbReference type="GeneID" id="17302733"/>
<evidence type="ECO:0000256" key="5">
    <source>
        <dbReference type="SAM" id="MobiDB-lite"/>
    </source>
</evidence>
<keyword evidence="3 6" id="KW-1133">Transmembrane helix</keyword>
<dbReference type="eggNOG" id="KOG1558">
    <property type="taxonomic scope" value="Eukaryota"/>
</dbReference>
<feature type="compositionally biased region" description="Basic and acidic residues" evidence="5">
    <location>
        <begin position="181"/>
        <end position="216"/>
    </location>
</feature>
<dbReference type="EMBL" id="JH992996">
    <property type="protein sequence ID" value="EKX46016.1"/>
    <property type="molecule type" value="Genomic_DNA"/>
</dbReference>
<accession>L1JBW8</accession>
<dbReference type="Gene3D" id="1.10.150.720">
    <property type="entry name" value="Haloacid dehalogenase-like hydrolase"/>
    <property type="match status" value="1"/>
</dbReference>
<dbReference type="Pfam" id="PF02535">
    <property type="entry name" value="Zip"/>
    <property type="match status" value="1"/>
</dbReference>
<reference evidence="7 9" key="1">
    <citation type="journal article" date="2012" name="Nature">
        <title>Algal genomes reveal evolutionary mosaicism and the fate of nucleomorphs.</title>
        <authorList>
            <consortium name="DOE Joint Genome Institute"/>
            <person name="Curtis B.A."/>
            <person name="Tanifuji G."/>
            <person name="Burki F."/>
            <person name="Gruber A."/>
            <person name="Irimia M."/>
            <person name="Maruyama S."/>
            <person name="Arias M.C."/>
            <person name="Ball S.G."/>
            <person name="Gile G.H."/>
            <person name="Hirakawa Y."/>
            <person name="Hopkins J.F."/>
            <person name="Kuo A."/>
            <person name="Rensing S.A."/>
            <person name="Schmutz J."/>
            <person name="Symeonidi A."/>
            <person name="Elias M."/>
            <person name="Eveleigh R.J."/>
            <person name="Herman E.K."/>
            <person name="Klute M.J."/>
            <person name="Nakayama T."/>
            <person name="Obornik M."/>
            <person name="Reyes-Prieto A."/>
            <person name="Armbrust E.V."/>
            <person name="Aves S.J."/>
            <person name="Beiko R.G."/>
            <person name="Coutinho P."/>
            <person name="Dacks J.B."/>
            <person name="Durnford D.G."/>
            <person name="Fast N.M."/>
            <person name="Green B.R."/>
            <person name="Grisdale C.J."/>
            <person name="Hempel F."/>
            <person name="Henrissat B."/>
            <person name="Hoppner M.P."/>
            <person name="Ishida K."/>
            <person name="Kim E."/>
            <person name="Koreny L."/>
            <person name="Kroth P.G."/>
            <person name="Liu Y."/>
            <person name="Malik S.B."/>
            <person name="Maier U.G."/>
            <person name="McRose D."/>
            <person name="Mock T."/>
            <person name="Neilson J.A."/>
            <person name="Onodera N.T."/>
            <person name="Poole A.M."/>
            <person name="Pritham E.J."/>
            <person name="Richards T.A."/>
            <person name="Rocap G."/>
            <person name="Roy S.W."/>
            <person name="Sarai C."/>
            <person name="Schaack S."/>
            <person name="Shirato S."/>
            <person name="Slamovits C.H."/>
            <person name="Spencer D.F."/>
            <person name="Suzuki S."/>
            <person name="Worden A.Z."/>
            <person name="Zauner S."/>
            <person name="Barry K."/>
            <person name="Bell C."/>
            <person name="Bharti A.K."/>
            <person name="Crow J.A."/>
            <person name="Grimwood J."/>
            <person name="Kramer R."/>
            <person name="Lindquist E."/>
            <person name="Lucas S."/>
            <person name="Salamov A."/>
            <person name="McFadden G.I."/>
            <person name="Lane C.E."/>
            <person name="Keeling P.J."/>
            <person name="Gray M.W."/>
            <person name="Grigoriev I.V."/>
            <person name="Archibald J.M."/>
        </authorList>
    </citation>
    <scope>NUCLEOTIDE SEQUENCE</scope>
    <source>
        <strain evidence="7 9">CCMP2712</strain>
    </source>
</reference>
<dbReference type="InterPro" id="IPR044924">
    <property type="entry name" value="HAD-SF_hydro_IA_REG-2-like_cap"/>
</dbReference>
<dbReference type="InterPro" id="IPR003689">
    <property type="entry name" value="ZIP"/>
</dbReference>
<dbReference type="PANTHER" id="PTHR11040">
    <property type="entry name" value="ZINC/IRON TRANSPORTER"/>
    <property type="match status" value="1"/>
</dbReference>
<keyword evidence="2 6" id="KW-0812">Transmembrane</keyword>
<evidence type="ECO:0000256" key="3">
    <source>
        <dbReference type="ARBA" id="ARBA00022989"/>
    </source>
</evidence>
<feature type="transmembrane region" description="Helical" evidence="6">
    <location>
        <begin position="219"/>
        <end position="237"/>
    </location>
</feature>
<evidence type="ECO:0000313" key="7">
    <source>
        <dbReference type="EMBL" id="EKX46016.1"/>
    </source>
</evidence>
<feature type="transmembrane region" description="Helical" evidence="6">
    <location>
        <begin position="287"/>
        <end position="311"/>
    </location>
</feature>
<keyword evidence="9" id="KW-1185">Reference proteome</keyword>
<dbReference type="InterPro" id="IPR023214">
    <property type="entry name" value="HAD_sf"/>
</dbReference>
<feature type="transmembrane region" description="Helical" evidence="6">
    <location>
        <begin position="331"/>
        <end position="352"/>
    </location>
</feature>
<dbReference type="InterPro" id="IPR036412">
    <property type="entry name" value="HAD-like_sf"/>
</dbReference>
<reference evidence="8" key="3">
    <citation type="submission" date="2015-06" db="UniProtKB">
        <authorList>
            <consortium name="EnsemblProtists"/>
        </authorList>
    </citation>
    <scope>IDENTIFICATION</scope>
</reference>
<dbReference type="GO" id="GO:0005886">
    <property type="term" value="C:plasma membrane"/>
    <property type="evidence" value="ECO:0007669"/>
    <property type="project" value="TreeGrafter"/>
</dbReference>
<evidence type="ECO:0000313" key="9">
    <source>
        <dbReference type="Proteomes" id="UP000011087"/>
    </source>
</evidence>
<dbReference type="STRING" id="905079.L1JBW8"/>
<proteinExistence type="predicted"/>
<name>L1JBW8_GUITC</name>
<dbReference type="AlphaFoldDB" id="L1JBW8"/>
<evidence type="ECO:0000313" key="8">
    <source>
        <dbReference type="EnsemblProtists" id="EKX46016"/>
    </source>
</evidence>
<evidence type="ECO:0000256" key="1">
    <source>
        <dbReference type="ARBA" id="ARBA00004141"/>
    </source>
</evidence>
<dbReference type="KEGG" id="gtt:GUITHDRAFT_138503"/>
<gene>
    <name evidence="7" type="ORF">GUITHDRAFT_138503</name>
</gene>
<keyword evidence="4 6" id="KW-0472">Membrane</keyword>
<feature type="transmembrane region" description="Helical" evidence="6">
    <location>
        <begin position="6"/>
        <end position="29"/>
    </location>
</feature>
<sequence length="593" mass="65396">MAVELLEFKIFALSAVMLTSLAGVLPPILRPGMGKGGAHPSYWFFLMRSFTAGVMLSLAFVHIISEAFEVMDGLCGKYPIASVFVMSGLVLMICVERGALDFMSRNDDGHGHQMSSQEFVCCQSDMHQHSHGCIRHAHHNSSDHTQPLQEKLMSRCCKGLVPGSHLPAELEDECAEEDGSGESHQEHSHDHAEIQQESKRGDLESDLLEGGKKPKPPELMLGMLEVGVIMHSLIIGMDLGVMSQRPSAIVGLVVALCFHQFFEGLGLGTCISYVVHDSRSRISKNKLLIMVSSFALTFPLGVASGIVFSTIPTFRPGSEFQRWIQGSLDGISGGILVYLGLVHFIAGTLMYLKEPPGETYARFARDFAVSIDPNLDINQSFKRVISSLPPLDYSNLPEDEEKVLEMEKAWWKEAVSQVVGEEAAGSEHAPSKNFDGYFEALFHHFGKGTAWALYADRWLCWMELKEEQVTELASFMVLPKSARALKPQEEAFAAAVRAADEVWGGENQSSRMLRCLHVGDSIPCDVEGALRCGIHAVCVDRKGKHSDGLPQYPSEQHDVVADLSKVPEIAERVHPRILFSKQQSFIKSLDDIS</sequence>
<dbReference type="PaxDb" id="55529-EKX46016"/>
<dbReference type="GO" id="GO:0005385">
    <property type="term" value="F:zinc ion transmembrane transporter activity"/>
    <property type="evidence" value="ECO:0007669"/>
    <property type="project" value="TreeGrafter"/>
</dbReference>
<protein>
    <recommendedName>
        <fullName evidence="10">Zinc/iron permease</fullName>
    </recommendedName>
</protein>